<dbReference type="EMBL" id="KI284997">
    <property type="protein sequence ID" value="ESA12376.1"/>
    <property type="molecule type" value="Genomic_DNA"/>
</dbReference>
<sequence>MLISNYTFFYTNEPNNPIATTVWKHRQWVNGYSEDNSVELDDYLYWPPPDCDKEVPPPGEKVIVLMDIFAHCLFDPDESGHTYCYRGCEVRIITDYNPQK</sequence>
<evidence type="ECO:0000313" key="1">
    <source>
        <dbReference type="EMBL" id="ESA12376.1"/>
    </source>
</evidence>
<gene>
    <name evidence="1" type="ORF">GLOINDRAFT_27218</name>
</gene>
<proteinExistence type="predicted"/>
<accession>U9U9T8</accession>
<dbReference type="VEuPathDB" id="FungiDB:RhiirFUN_025820"/>
<protein>
    <submittedName>
        <fullName evidence="1">Uncharacterized protein</fullName>
    </submittedName>
</protein>
<organism evidence="1">
    <name type="scientific">Rhizophagus irregularis (strain DAOM 181602 / DAOM 197198 / MUCL 43194)</name>
    <name type="common">Arbuscular mycorrhizal fungus</name>
    <name type="synonym">Glomus intraradices</name>
    <dbReference type="NCBI Taxonomy" id="747089"/>
    <lineage>
        <taxon>Eukaryota</taxon>
        <taxon>Fungi</taxon>
        <taxon>Fungi incertae sedis</taxon>
        <taxon>Mucoromycota</taxon>
        <taxon>Glomeromycotina</taxon>
        <taxon>Glomeromycetes</taxon>
        <taxon>Glomerales</taxon>
        <taxon>Glomeraceae</taxon>
        <taxon>Rhizophagus</taxon>
    </lineage>
</organism>
<dbReference type="HOGENOM" id="CLU_126705_0_0_1"/>
<dbReference type="AlphaFoldDB" id="U9U9T8"/>
<reference evidence="1" key="1">
    <citation type="submission" date="2013-07" db="EMBL/GenBank/DDBJ databases">
        <title>The genome of an arbuscular mycorrhizal fungus provides insights into the evolution of the oldest plant symbiosis.</title>
        <authorList>
            <consortium name="DOE Joint Genome Institute"/>
            <person name="Tisserant E."/>
            <person name="Malbreil M."/>
            <person name="Kuo A."/>
            <person name="Kohler A."/>
            <person name="Symeonidi A."/>
            <person name="Balestrini R."/>
            <person name="Charron P."/>
            <person name="Duensing N."/>
            <person name="Frei-dit-Frey N."/>
            <person name="Gianinazzi-Pearson V."/>
            <person name="Gilbert B."/>
            <person name="Handa Y."/>
            <person name="Hijri M."/>
            <person name="Kaul R."/>
            <person name="Kawaguchi M."/>
            <person name="Krajinski F."/>
            <person name="Lammers P."/>
            <person name="Lapierre D."/>
            <person name="Masclaux F.G."/>
            <person name="Murat C."/>
            <person name="Morin E."/>
            <person name="Ndikumana S."/>
            <person name="Pagni M."/>
            <person name="Petitpierre D."/>
            <person name="Requena N."/>
            <person name="Rosikiewicz P."/>
            <person name="Riley R."/>
            <person name="Saito K."/>
            <person name="San Clemente H."/>
            <person name="Shapiro H."/>
            <person name="van Tuinen D."/>
            <person name="Becard G."/>
            <person name="Bonfante P."/>
            <person name="Paszkowski U."/>
            <person name="Shachar-Hill Y."/>
            <person name="Young J.P."/>
            <person name="Sanders I.R."/>
            <person name="Henrissat B."/>
            <person name="Rensing S.A."/>
            <person name="Grigoriev I.V."/>
            <person name="Corradi N."/>
            <person name="Roux C."/>
            <person name="Martin F."/>
        </authorList>
    </citation>
    <scope>NUCLEOTIDE SEQUENCE</scope>
    <source>
        <strain evidence="1">DAOM 197198</strain>
    </source>
</reference>
<name>U9U9T8_RHIID</name>